<proteinExistence type="predicted"/>
<reference evidence="1 2" key="1">
    <citation type="submission" date="2015-07" db="EMBL/GenBank/DDBJ databases">
        <title>The genome of Melipona quadrifasciata.</title>
        <authorList>
            <person name="Pan H."/>
            <person name="Kapheim K."/>
        </authorList>
    </citation>
    <scope>NUCLEOTIDE SEQUENCE [LARGE SCALE GENOMIC DNA]</scope>
    <source>
        <strain evidence="1">0111107301</strain>
        <tissue evidence="1">Whole body</tissue>
    </source>
</reference>
<sequence length="80" mass="9389">MIPTRLIRETARWRLNKSSRRVYKAIFGAPLRECGTRISKSDAKGTRIIFHGDPLLRRIETSREKRVGAGRRYTTFVIYH</sequence>
<evidence type="ECO:0000313" key="2">
    <source>
        <dbReference type="Proteomes" id="UP000053105"/>
    </source>
</evidence>
<dbReference type="AlphaFoldDB" id="A0A0N0BBT5"/>
<dbReference type="EMBL" id="KQ435958">
    <property type="protein sequence ID" value="KOX68011.1"/>
    <property type="molecule type" value="Genomic_DNA"/>
</dbReference>
<dbReference type="Proteomes" id="UP000053105">
    <property type="component" value="Unassembled WGS sequence"/>
</dbReference>
<keyword evidence="2" id="KW-1185">Reference proteome</keyword>
<evidence type="ECO:0000313" key="1">
    <source>
        <dbReference type="EMBL" id="KOX68011.1"/>
    </source>
</evidence>
<accession>A0A0N0BBT5</accession>
<protein>
    <submittedName>
        <fullName evidence="1">Uncharacterized protein</fullName>
    </submittedName>
</protein>
<name>A0A0N0BBT5_9HYME</name>
<gene>
    <name evidence="1" type="ORF">WN51_08185</name>
</gene>
<organism evidence="1 2">
    <name type="scientific">Melipona quadrifasciata</name>
    <dbReference type="NCBI Taxonomy" id="166423"/>
    <lineage>
        <taxon>Eukaryota</taxon>
        <taxon>Metazoa</taxon>
        <taxon>Ecdysozoa</taxon>
        <taxon>Arthropoda</taxon>
        <taxon>Hexapoda</taxon>
        <taxon>Insecta</taxon>
        <taxon>Pterygota</taxon>
        <taxon>Neoptera</taxon>
        <taxon>Endopterygota</taxon>
        <taxon>Hymenoptera</taxon>
        <taxon>Apocrita</taxon>
        <taxon>Aculeata</taxon>
        <taxon>Apoidea</taxon>
        <taxon>Anthophila</taxon>
        <taxon>Apidae</taxon>
        <taxon>Melipona</taxon>
    </lineage>
</organism>